<protein>
    <submittedName>
        <fullName evidence="1">Uncharacterized protein</fullName>
    </submittedName>
</protein>
<accession>A0A493R167</accession>
<gene>
    <name evidence="1" type="primary">scaH3</name>
</gene>
<evidence type="ECO:0000313" key="1">
    <source>
        <dbReference type="EMBL" id="QBF51746.1"/>
    </source>
</evidence>
<dbReference type="InterPro" id="IPR046030">
    <property type="entry name" value="DUF5988"/>
</dbReference>
<proteinExistence type="predicted"/>
<dbReference type="AlphaFoldDB" id="A0A493R167"/>
<dbReference type="Pfam" id="PF19450">
    <property type="entry name" value="DUF5988"/>
    <property type="match status" value="1"/>
</dbReference>
<organism evidence="1">
    <name type="scientific">Streptomyces caniferus</name>
    <dbReference type="NCBI Taxonomy" id="285557"/>
    <lineage>
        <taxon>Bacteria</taxon>
        <taxon>Bacillati</taxon>
        <taxon>Actinomycetota</taxon>
        <taxon>Actinomycetes</taxon>
        <taxon>Kitasatosporales</taxon>
        <taxon>Streptomycetaceae</taxon>
        <taxon>Streptomyces</taxon>
    </lineage>
</organism>
<dbReference type="EMBL" id="MK303577">
    <property type="protein sequence ID" value="QBF51746.1"/>
    <property type="molecule type" value="Genomic_DNA"/>
</dbReference>
<reference evidence="1" key="1">
    <citation type="journal article" date="2019" name="Org. Biomol. Chem.">
        <title>Structure elucidation and biosynthetic gene cluster analysis of caniferolides A-D, new bioactive glycosylated 36-membered polyol macrolides from the marine-derived Streptomyces caniferus CA-271066.</title>
        <authorList>
            <person name="Perez-Victoria I."/>
            <person name="Oves-Costales D."/>
            <person name="Lacret R."/>
            <person name="Martin J."/>
            <person name="Sanchez-Hidalgo M."/>
            <person name="Diaz C."/>
            <person name="Cautain B."/>
            <person name="Vicente F."/>
            <person name="Genilloud O."/>
            <person name="Reyes F."/>
        </authorList>
    </citation>
    <scope>NUCLEOTIDE SEQUENCE</scope>
    <source>
        <strain evidence="1">CA-271066</strain>
    </source>
</reference>
<sequence length="74" mass="8511">MTMLMNEMNAVLRGGPTTYVAEEERVRYVPDMASPLKLLCGNRYEHFEPTAERVRQDGHTLQVFVWTGCTYVAE</sequence>
<name>A0A493R167_9ACTN</name>